<dbReference type="InterPro" id="IPR020449">
    <property type="entry name" value="Tscrpt_reg_AraC-type_HTH"/>
</dbReference>
<accession>A0AAP2DA59</accession>
<keyword evidence="1" id="KW-0805">Transcription regulation</keyword>
<dbReference type="GO" id="GO:0003700">
    <property type="term" value="F:DNA-binding transcription factor activity"/>
    <property type="evidence" value="ECO:0007669"/>
    <property type="project" value="InterPro"/>
</dbReference>
<dbReference type="Pfam" id="PF02311">
    <property type="entry name" value="AraC_binding"/>
    <property type="match status" value="1"/>
</dbReference>
<dbReference type="Proteomes" id="UP001319180">
    <property type="component" value="Unassembled WGS sequence"/>
</dbReference>
<dbReference type="EMBL" id="JAHESC010000003">
    <property type="protein sequence ID" value="MBT1685437.1"/>
    <property type="molecule type" value="Genomic_DNA"/>
</dbReference>
<organism evidence="5 6">
    <name type="scientific">Dawidia soli</name>
    <dbReference type="NCBI Taxonomy" id="2782352"/>
    <lineage>
        <taxon>Bacteria</taxon>
        <taxon>Pseudomonadati</taxon>
        <taxon>Bacteroidota</taxon>
        <taxon>Cytophagia</taxon>
        <taxon>Cytophagales</taxon>
        <taxon>Chryseotaleaceae</taxon>
        <taxon>Dawidia</taxon>
    </lineage>
</organism>
<dbReference type="InterPro" id="IPR037923">
    <property type="entry name" value="HTH-like"/>
</dbReference>
<dbReference type="SUPFAM" id="SSF46689">
    <property type="entry name" value="Homeodomain-like"/>
    <property type="match status" value="2"/>
</dbReference>
<comment type="caution">
    <text evidence="5">The sequence shown here is derived from an EMBL/GenBank/DDBJ whole genome shotgun (WGS) entry which is preliminary data.</text>
</comment>
<dbReference type="Pfam" id="PF12833">
    <property type="entry name" value="HTH_18"/>
    <property type="match status" value="1"/>
</dbReference>
<name>A0AAP2DA59_9BACT</name>
<dbReference type="CDD" id="cd06986">
    <property type="entry name" value="cupin_MmsR-like_N"/>
    <property type="match status" value="1"/>
</dbReference>
<sequence>MQTIRKREGFEGQRAIVLPKKILEVCGYTPPVNALYITDIGFYPRAAYHYRERPNGISQNILIYCTEGKGWLEVPTGTYNVSPNEFLIIPADMPHKYGADEKSPWTIHWVHFKGLQAPYFGALLSRQFKEFVSYSPFLDDRIRIFDSIFKALESGYSLDNLTYSNISFAYLLASFSFPEKFASAHHTLEKDAVDTSIEYMQHHLDVSLTLEQMASAINLSVSHYSSIFRKKTGYSPVVYFNHLKIQHACQYLQFTTLRINEISVKVGIEDPYYFSRMFTKIMGISPQEYRNKKG</sequence>
<keyword evidence="2" id="KW-0238">DNA-binding</keyword>
<dbReference type="GO" id="GO:0043565">
    <property type="term" value="F:sequence-specific DNA binding"/>
    <property type="evidence" value="ECO:0007669"/>
    <property type="project" value="InterPro"/>
</dbReference>
<feature type="domain" description="HTH araC/xylS-type" evidence="4">
    <location>
        <begin position="194"/>
        <end position="292"/>
    </location>
</feature>
<protein>
    <submittedName>
        <fullName evidence="5">AraC family transcriptional regulator</fullName>
    </submittedName>
</protein>
<dbReference type="SUPFAM" id="SSF51215">
    <property type="entry name" value="Regulatory protein AraC"/>
    <property type="match status" value="1"/>
</dbReference>
<reference evidence="5 6" key="1">
    <citation type="submission" date="2021-05" db="EMBL/GenBank/DDBJ databases">
        <title>A Polyphasic approach of four new species of the genus Ohtaekwangia: Ohtaekwangia histidinii sp. nov., Ohtaekwangia cretensis sp. nov., Ohtaekwangia indiensis sp. nov., Ohtaekwangia reichenbachii sp. nov. from diverse environment.</title>
        <authorList>
            <person name="Octaviana S."/>
        </authorList>
    </citation>
    <scope>NUCLEOTIDE SEQUENCE [LARGE SCALE GENOMIC DNA]</scope>
    <source>
        <strain evidence="5 6">PWU37</strain>
    </source>
</reference>
<dbReference type="RefSeq" id="WP_254088689.1">
    <property type="nucleotide sequence ID" value="NZ_JAHESC010000003.1"/>
</dbReference>
<evidence type="ECO:0000256" key="3">
    <source>
        <dbReference type="ARBA" id="ARBA00023163"/>
    </source>
</evidence>
<keyword evidence="3" id="KW-0804">Transcription</keyword>
<dbReference type="PANTHER" id="PTHR43280">
    <property type="entry name" value="ARAC-FAMILY TRANSCRIPTIONAL REGULATOR"/>
    <property type="match status" value="1"/>
</dbReference>
<evidence type="ECO:0000256" key="2">
    <source>
        <dbReference type="ARBA" id="ARBA00023125"/>
    </source>
</evidence>
<evidence type="ECO:0000313" key="6">
    <source>
        <dbReference type="Proteomes" id="UP001319180"/>
    </source>
</evidence>
<dbReference type="Gene3D" id="2.60.120.280">
    <property type="entry name" value="Regulatory protein AraC"/>
    <property type="match status" value="1"/>
</dbReference>
<dbReference type="InterPro" id="IPR018062">
    <property type="entry name" value="HTH_AraC-typ_CS"/>
</dbReference>
<dbReference type="AlphaFoldDB" id="A0AAP2DA59"/>
<dbReference type="InterPro" id="IPR003313">
    <property type="entry name" value="AraC-bd"/>
</dbReference>
<dbReference type="PROSITE" id="PS00041">
    <property type="entry name" value="HTH_ARAC_FAMILY_1"/>
    <property type="match status" value="1"/>
</dbReference>
<proteinExistence type="predicted"/>
<dbReference type="Gene3D" id="1.10.10.60">
    <property type="entry name" value="Homeodomain-like"/>
    <property type="match status" value="2"/>
</dbReference>
<evidence type="ECO:0000313" key="5">
    <source>
        <dbReference type="EMBL" id="MBT1685437.1"/>
    </source>
</evidence>
<evidence type="ECO:0000256" key="1">
    <source>
        <dbReference type="ARBA" id="ARBA00023015"/>
    </source>
</evidence>
<dbReference type="PROSITE" id="PS01124">
    <property type="entry name" value="HTH_ARAC_FAMILY_2"/>
    <property type="match status" value="1"/>
</dbReference>
<evidence type="ECO:0000259" key="4">
    <source>
        <dbReference type="PROSITE" id="PS01124"/>
    </source>
</evidence>
<dbReference type="PANTHER" id="PTHR43280:SF30">
    <property type="entry name" value="MMSAB OPERON REGULATORY PROTEIN"/>
    <property type="match status" value="1"/>
</dbReference>
<dbReference type="PRINTS" id="PR00032">
    <property type="entry name" value="HTHARAC"/>
</dbReference>
<dbReference type="InterPro" id="IPR018060">
    <property type="entry name" value="HTH_AraC"/>
</dbReference>
<dbReference type="InterPro" id="IPR009057">
    <property type="entry name" value="Homeodomain-like_sf"/>
</dbReference>
<keyword evidence="6" id="KW-1185">Reference proteome</keyword>
<gene>
    <name evidence="5" type="ORF">KK078_02655</name>
</gene>
<dbReference type="SMART" id="SM00342">
    <property type="entry name" value="HTH_ARAC"/>
    <property type="match status" value="1"/>
</dbReference>